<dbReference type="GO" id="GO:0005886">
    <property type="term" value="C:plasma membrane"/>
    <property type="evidence" value="ECO:0007669"/>
    <property type="project" value="InterPro"/>
</dbReference>
<dbReference type="InterPro" id="IPR009571">
    <property type="entry name" value="SUR7/Rim9-like_fungi"/>
</dbReference>
<evidence type="ECO:0000313" key="3">
    <source>
        <dbReference type="EMBL" id="KAF5375192.1"/>
    </source>
</evidence>
<protein>
    <submittedName>
        <fullName evidence="3">Uncharacterized protein</fullName>
    </submittedName>
</protein>
<reference evidence="3 4" key="1">
    <citation type="journal article" date="2020" name="ISME J.">
        <title>Uncovering the hidden diversity of litter-decomposition mechanisms in mushroom-forming fungi.</title>
        <authorList>
            <person name="Floudas D."/>
            <person name="Bentzer J."/>
            <person name="Ahren D."/>
            <person name="Johansson T."/>
            <person name="Persson P."/>
            <person name="Tunlid A."/>
        </authorList>
    </citation>
    <scope>NUCLEOTIDE SEQUENCE [LARGE SCALE GENOMIC DNA]</scope>
    <source>
        <strain evidence="3 4">CBS 291.85</strain>
    </source>
</reference>
<dbReference type="AlphaFoldDB" id="A0A8H5H1U6"/>
<dbReference type="GO" id="GO:0051285">
    <property type="term" value="C:cell cortex of cell tip"/>
    <property type="evidence" value="ECO:0007669"/>
    <property type="project" value="TreeGrafter"/>
</dbReference>
<accession>A0A8H5H1U6</accession>
<dbReference type="Proteomes" id="UP000559256">
    <property type="component" value="Unassembled WGS sequence"/>
</dbReference>
<dbReference type="Gene3D" id="1.20.140.150">
    <property type="match status" value="1"/>
</dbReference>
<proteinExistence type="predicted"/>
<dbReference type="PANTHER" id="PTHR28019:SF2">
    <property type="entry name" value="CELL MEMBRANE PROTEIN YLR413W-RELATED"/>
    <property type="match status" value="1"/>
</dbReference>
<dbReference type="Pfam" id="PF06687">
    <property type="entry name" value="SUR7"/>
    <property type="match status" value="1"/>
</dbReference>
<feature type="transmembrane region" description="Helical" evidence="1">
    <location>
        <begin position="149"/>
        <end position="170"/>
    </location>
</feature>
<keyword evidence="1" id="KW-1133">Transmembrane helix</keyword>
<name>A0A8H5H1U6_9AGAR</name>
<keyword evidence="1" id="KW-0472">Membrane</keyword>
<keyword evidence="4" id="KW-1185">Reference proteome</keyword>
<evidence type="ECO:0000313" key="4">
    <source>
        <dbReference type="Proteomes" id="UP000559256"/>
    </source>
</evidence>
<feature type="transmembrane region" description="Helical" evidence="1">
    <location>
        <begin position="230"/>
        <end position="250"/>
    </location>
</feature>
<evidence type="ECO:0000256" key="1">
    <source>
        <dbReference type="SAM" id="Phobius"/>
    </source>
</evidence>
<dbReference type="EMBL" id="JAACJM010000001">
    <property type="protein sequence ID" value="KAF5375192.1"/>
    <property type="molecule type" value="Genomic_DNA"/>
</dbReference>
<feature type="transmembrane region" description="Helical" evidence="1">
    <location>
        <begin position="177"/>
        <end position="200"/>
    </location>
</feature>
<feature type="chain" id="PRO_5034500681" evidence="2">
    <location>
        <begin position="32"/>
        <end position="257"/>
    </location>
</feature>
<keyword evidence="1" id="KW-0812">Transmembrane</keyword>
<dbReference type="InterPro" id="IPR052413">
    <property type="entry name" value="SUR7_domain"/>
</dbReference>
<gene>
    <name evidence="3" type="ORF">D9758_000024</name>
</gene>
<dbReference type="GO" id="GO:0031505">
    <property type="term" value="P:fungal-type cell wall organization"/>
    <property type="evidence" value="ECO:0007669"/>
    <property type="project" value="TreeGrafter"/>
</dbReference>
<keyword evidence="2" id="KW-0732">Signal</keyword>
<organism evidence="3 4">
    <name type="scientific">Tetrapyrgos nigripes</name>
    <dbReference type="NCBI Taxonomy" id="182062"/>
    <lineage>
        <taxon>Eukaryota</taxon>
        <taxon>Fungi</taxon>
        <taxon>Dikarya</taxon>
        <taxon>Basidiomycota</taxon>
        <taxon>Agaricomycotina</taxon>
        <taxon>Agaricomycetes</taxon>
        <taxon>Agaricomycetidae</taxon>
        <taxon>Agaricales</taxon>
        <taxon>Marasmiineae</taxon>
        <taxon>Marasmiaceae</taxon>
        <taxon>Tetrapyrgos</taxon>
    </lineage>
</organism>
<evidence type="ECO:0000256" key="2">
    <source>
        <dbReference type="SAM" id="SignalP"/>
    </source>
</evidence>
<dbReference type="PANTHER" id="PTHR28019">
    <property type="entry name" value="CELL MEMBRANE PROTEIN YLR413W-RELATED"/>
    <property type="match status" value="1"/>
</dbReference>
<sequence length="257" mass="27674">MRGEVCIGLASILALASTLLLIFAHVGQINTSNVPKGIYMTKVNVSGYGDSLEVAILNPIFGLYTDNASAPLGDSAGLRQYYQFGLYSYCAYVNDSAGSCSNHTAGFRFTPFDTLVSDMRSNFSTLTQELLPGDLILRDSHYLGQTSRAAYFLILLATIGAALTFILGILKYSITFFLSALAAGISSLFLVVAAALWTVMINRSNDINTRIIGSAMNTTPLGIEVSTGTGFYLIWAAFACLFLSMIPYIISCCTYRG</sequence>
<dbReference type="OrthoDB" id="3349852at2759"/>
<feature type="signal peptide" evidence="2">
    <location>
        <begin position="1"/>
        <end position="31"/>
    </location>
</feature>
<comment type="caution">
    <text evidence="3">The sequence shown here is derived from an EMBL/GenBank/DDBJ whole genome shotgun (WGS) entry which is preliminary data.</text>
</comment>